<dbReference type="Pfam" id="PF23666">
    <property type="entry name" value="Rcc01698_C"/>
    <property type="match status" value="1"/>
</dbReference>
<gene>
    <name evidence="2" type="ORF">GCM10011529_01190</name>
</gene>
<comment type="caution">
    <text evidence="2">The sequence shown here is derived from an EMBL/GenBank/DDBJ whole genome shotgun (WGS) entry which is preliminary data.</text>
</comment>
<evidence type="ECO:0000313" key="2">
    <source>
        <dbReference type="EMBL" id="GGD98824.1"/>
    </source>
</evidence>
<feature type="domain" description="Rcc01698-like C-terminal" evidence="1">
    <location>
        <begin position="106"/>
        <end position="200"/>
    </location>
</feature>
<accession>A0A916ZHX5</accession>
<dbReference type="InterPro" id="IPR056490">
    <property type="entry name" value="Rcc01698_C"/>
</dbReference>
<protein>
    <recommendedName>
        <fullName evidence="1">Rcc01698-like C-terminal domain-containing protein</fullName>
    </recommendedName>
</protein>
<keyword evidence="3" id="KW-1185">Reference proteome</keyword>
<evidence type="ECO:0000313" key="3">
    <source>
        <dbReference type="Proteomes" id="UP000635071"/>
    </source>
</evidence>
<evidence type="ECO:0000259" key="1">
    <source>
        <dbReference type="Pfam" id="PF23666"/>
    </source>
</evidence>
<dbReference type="Proteomes" id="UP000635071">
    <property type="component" value="Unassembled WGS sequence"/>
</dbReference>
<proteinExistence type="predicted"/>
<reference evidence="2" key="1">
    <citation type="journal article" date="2014" name="Int. J. Syst. Evol. Microbiol.">
        <title>Complete genome sequence of Corynebacterium casei LMG S-19264T (=DSM 44701T), isolated from a smear-ripened cheese.</title>
        <authorList>
            <consortium name="US DOE Joint Genome Institute (JGI-PGF)"/>
            <person name="Walter F."/>
            <person name="Albersmeier A."/>
            <person name="Kalinowski J."/>
            <person name="Ruckert C."/>
        </authorList>
    </citation>
    <scope>NUCLEOTIDE SEQUENCE</scope>
    <source>
        <strain evidence="2">CGMCC 1.15519</strain>
    </source>
</reference>
<sequence>MSCGGFGGVRFENFIVHLEVERTEMVTPAVVTGDGGRALAFDDRPAGVTVLQVLDLPPLGNDISALPRLWIAAAGVSPAWRRAAIAISGDDGASYAVIGVADGATVQGATASALRAGDTSGWDRHGHVDVELLSDAMWIEGRTPAAVLAGGNLALVGDEIIQFSKALAIGPRRFRLSGLLRGRRGTEGEVGNHAIGDRFVMLDPGGMLPFDPPAEALGRMFRVRAAGVGDAGSASLAVAAGGQALRPLSPVHLKLTRSDVAITAKWVRRSRTGFGWSDFVDAPLGEATESYQVVFSTGEHAPRRFVVAEPQCSLPLADWLADGGGEVSVTVTQLSAMAGPGRAATRHFESGAR</sequence>
<dbReference type="AlphaFoldDB" id="A0A916ZHX5"/>
<name>A0A916ZHX5_9SPHN</name>
<dbReference type="EMBL" id="BMJM01000001">
    <property type="protein sequence ID" value="GGD98824.1"/>
    <property type="molecule type" value="Genomic_DNA"/>
</dbReference>
<reference evidence="2" key="2">
    <citation type="submission" date="2020-09" db="EMBL/GenBank/DDBJ databases">
        <authorList>
            <person name="Sun Q."/>
            <person name="Zhou Y."/>
        </authorList>
    </citation>
    <scope>NUCLEOTIDE SEQUENCE</scope>
    <source>
        <strain evidence="2">CGMCC 1.15519</strain>
    </source>
</reference>
<organism evidence="2 3">
    <name type="scientific">Sandarakinorhabdus glacialis</name>
    <dbReference type="NCBI Taxonomy" id="1614636"/>
    <lineage>
        <taxon>Bacteria</taxon>
        <taxon>Pseudomonadati</taxon>
        <taxon>Pseudomonadota</taxon>
        <taxon>Alphaproteobacteria</taxon>
        <taxon>Sphingomonadales</taxon>
        <taxon>Sphingosinicellaceae</taxon>
        <taxon>Sandarakinorhabdus</taxon>
    </lineage>
</organism>